<dbReference type="SUPFAM" id="SSF55961">
    <property type="entry name" value="Bet v1-like"/>
    <property type="match status" value="1"/>
</dbReference>
<dbReference type="AlphaFoldDB" id="D6TTP5"/>
<dbReference type="InParanoid" id="D6TTP5"/>
<dbReference type="STRING" id="485913.Krac_4792"/>
<dbReference type="Gene3D" id="3.30.530.20">
    <property type="match status" value="1"/>
</dbReference>
<evidence type="ECO:0000313" key="4">
    <source>
        <dbReference type="Proteomes" id="UP000004508"/>
    </source>
</evidence>
<sequence>MTIPDCIERIEMLPISRERVWDAITKPEQFSQWFDIVRDIDFRVGGKINFTWENKLSPYPGVIETIEPPHCFAFRWASHALGHPELKLPSTATTLVTFTLEEVAEGTRLTLVESGFASLPDAFQTQSHQDNQGGWQSELPKLRVYLESTISAT</sequence>
<comment type="similarity">
    <text evidence="1">Belongs to the AHA1 family.</text>
</comment>
<dbReference type="InterPro" id="IPR013538">
    <property type="entry name" value="ASHA1/2-like_C"/>
</dbReference>
<name>D6TTP5_KTERA</name>
<keyword evidence="4" id="KW-1185">Reference proteome</keyword>
<proteinExistence type="inferred from homology"/>
<dbReference type="OrthoDB" id="2580049at2"/>
<dbReference type="Proteomes" id="UP000004508">
    <property type="component" value="Unassembled WGS sequence"/>
</dbReference>
<organism evidence="3 4">
    <name type="scientific">Ktedonobacter racemifer DSM 44963</name>
    <dbReference type="NCBI Taxonomy" id="485913"/>
    <lineage>
        <taxon>Bacteria</taxon>
        <taxon>Bacillati</taxon>
        <taxon>Chloroflexota</taxon>
        <taxon>Ktedonobacteria</taxon>
        <taxon>Ktedonobacterales</taxon>
        <taxon>Ktedonobacteraceae</taxon>
        <taxon>Ktedonobacter</taxon>
    </lineage>
</organism>
<protein>
    <submittedName>
        <fullName evidence="3">Activator of Hsp90 ATPase 1 family protein</fullName>
    </submittedName>
</protein>
<dbReference type="EMBL" id="ADVG01000003">
    <property type="protein sequence ID" value="EFH83796.1"/>
    <property type="molecule type" value="Genomic_DNA"/>
</dbReference>
<evidence type="ECO:0000256" key="1">
    <source>
        <dbReference type="ARBA" id="ARBA00006817"/>
    </source>
</evidence>
<evidence type="ECO:0000259" key="2">
    <source>
        <dbReference type="Pfam" id="PF08327"/>
    </source>
</evidence>
<comment type="caution">
    <text evidence="3">The sequence shown here is derived from an EMBL/GenBank/DDBJ whole genome shotgun (WGS) entry which is preliminary data.</text>
</comment>
<dbReference type="Pfam" id="PF08327">
    <property type="entry name" value="AHSA1"/>
    <property type="match status" value="1"/>
</dbReference>
<dbReference type="RefSeq" id="WP_007914762.1">
    <property type="nucleotide sequence ID" value="NZ_ADVG01000003.1"/>
</dbReference>
<dbReference type="eggNOG" id="COG3832">
    <property type="taxonomic scope" value="Bacteria"/>
</dbReference>
<dbReference type="InterPro" id="IPR023393">
    <property type="entry name" value="START-like_dom_sf"/>
</dbReference>
<gene>
    <name evidence="3" type="ORF">Krac_4792</name>
</gene>
<evidence type="ECO:0000313" key="3">
    <source>
        <dbReference type="EMBL" id="EFH83796.1"/>
    </source>
</evidence>
<reference evidence="3 4" key="1">
    <citation type="journal article" date="2011" name="Stand. Genomic Sci.">
        <title>Non-contiguous finished genome sequence and contextual data of the filamentous soil bacterium Ktedonobacter racemifer type strain (SOSP1-21).</title>
        <authorList>
            <person name="Chang Y.J."/>
            <person name="Land M."/>
            <person name="Hauser L."/>
            <person name="Chertkov O."/>
            <person name="Del Rio T.G."/>
            <person name="Nolan M."/>
            <person name="Copeland A."/>
            <person name="Tice H."/>
            <person name="Cheng J.F."/>
            <person name="Lucas S."/>
            <person name="Han C."/>
            <person name="Goodwin L."/>
            <person name="Pitluck S."/>
            <person name="Ivanova N."/>
            <person name="Ovchinikova G."/>
            <person name="Pati A."/>
            <person name="Chen A."/>
            <person name="Palaniappan K."/>
            <person name="Mavromatis K."/>
            <person name="Liolios K."/>
            <person name="Brettin T."/>
            <person name="Fiebig A."/>
            <person name="Rohde M."/>
            <person name="Abt B."/>
            <person name="Goker M."/>
            <person name="Detter J.C."/>
            <person name="Woyke T."/>
            <person name="Bristow J."/>
            <person name="Eisen J.A."/>
            <person name="Markowitz V."/>
            <person name="Hugenholtz P."/>
            <person name="Kyrpides N.C."/>
            <person name="Klenk H.P."/>
            <person name="Lapidus A."/>
        </authorList>
    </citation>
    <scope>NUCLEOTIDE SEQUENCE [LARGE SCALE GENOMIC DNA]</scope>
    <source>
        <strain evidence="4">DSM 44963</strain>
    </source>
</reference>
<accession>D6TTP5</accession>
<feature type="domain" description="Activator of Hsp90 ATPase homologue 1/2-like C-terminal" evidence="2">
    <location>
        <begin position="16"/>
        <end position="147"/>
    </location>
</feature>